<reference evidence="2 3" key="1">
    <citation type="submission" date="2020-03" db="EMBL/GenBank/DDBJ databases">
        <title>WGS of actinomycetes isolated from Thailand.</title>
        <authorList>
            <person name="Thawai C."/>
        </authorList>
    </citation>
    <scope>NUCLEOTIDE SEQUENCE [LARGE SCALE GENOMIC DNA]</scope>
    <source>
        <strain evidence="2 3">HSS6-12</strain>
    </source>
</reference>
<dbReference type="RefSeq" id="WP_168004220.1">
    <property type="nucleotide sequence ID" value="NZ_JAATEO010000077.1"/>
</dbReference>
<evidence type="ECO:0000313" key="3">
    <source>
        <dbReference type="Proteomes" id="UP000783871"/>
    </source>
</evidence>
<dbReference type="EMBL" id="JAATEO010000077">
    <property type="protein sequence ID" value="NJP35918.1"/>
    <property type="molecule type" value="Genomic_DNA"/>
</dbReference>
<evidence type="ECO:0008006" key="4">
    <source>
        <dbReference type="Google" id="ProtNLM"/>
    </source>
</evidence>
<accession>A0ABX0ZJ21</accession>
<sequence length="180" mass="18705">MLLTSTATRPRRRLHAEPASFKAIAGFLATLLLAGCGLIARPHLAATLRFEFAATTGDGYMNQLLTIYNDSTQMLAPTLQFTALDATRSPLPAVKVTTVYGSDQGNLVVPPGGGVDVLIFTGEGAQFAEDVVVTALTTETIEAPAVHVEPVVTPVDESAACSTATAGSPPCRCAMTTANK</sequence>
<evidence type="ECO:0000256" key="1">
    <source>
        <dbReference type="SAM" id="Phobius"/>
    </source>
</evidence>
<organism evidence="2 3">
    <name type="scientific">Micromonospora thermarum</name>
    <dbReference type="NCBI Taxonomy" id="2720024"/>
    <lineage>
        <taxon>Bacteria</taxon>
        <taxon>Bacillati</taxon>
        <taxon>Actinomycetota</taxon>
        <taxon>Actinomycetes</taxon>
        <taxon>Micromonosporales</taxon>
        <taxon>Micromonosporaceae</taxon>
        <taxon>Micromonospora</taxon>
    </lineage>
</organism>
<keyword evidence="3" id="KW-1185">Reference proteome</keyword>
<keyword evidence="1" id="KW-0812">Transmembrane</keyword>
<evidence type="ECO:0000313" key="2">
    <source>
        <dbReference type="EMBL" id="NJP35918.1"/>
    </source>
</evidence>
<keyword evidence="1" id="KW-1133">Transmembrane helix</keyword>
<feature type="transmembrane region" description="Helical" evidence="1">
    <location>
        <begin position="21"/>
        <end position="40"/>
    </location>
</feature>
<protein>
    <recommendedName>
        <fullName evidence="4">LTD domain-containing protein</fullName>
    </recommendedName>
</protein>
<keyword evidence="1" id="KW-0472">Membrane</keyword>
<comment type="caution">
    <text evidence="2">The sequence shown here is derived from an EMBL/GenBank/DDBJ whole genome shotgun (WGS) entry which is preliminary data.</text>
</comment>
<dbReference type="Proteomes" id="UP000783871">
    <property type="component" value="Unassembled WGS sequence"/>
</dbReference>
<proteinExistence type="predicted"/>
<name>A0ABX0ZJ21_9ACTN</name>
<gene>
    <name evidence="2" type="ORF">HCJ94_29215</name>
</gene>